<dbReference type="InterPro" id="IPR014755">
    <property type="entry name" value="Cu-Rt/internalin_Ig-like"/>
</dbReference>
<proteinExistence type="predicted"/>
<dbReference type="InterPro" id="IPR001119">
    <property type="entry name" value="SLH_dom"/>
</dbReference>
<keyword evidence="5" id="KW-1185">Reference proteome</keyword>
<feature type="signal peptide" evidence="2">
    <location>
        <begin position="1"/>
        <end position="24"/>
    </location>
</feature>
<dbReference type="RefSeq" id="WP_270884420.1">
    <property type="nucleotide sequence ID" value="NZ_JAQFVF010000070.1"/>
</dbReference>
<dbReference type="Pfam" id="PF00395">
    <property type="entry name" value="SLH"/>
    <property type="match status" value="1"/>
</dbReference>
<sequence length="1018" mass="106776">MKKSLSVVLSATVALSMFSSVAFGKTSADFTDLKGLDAATQAKFDAMISAGIFDGVSDTTFGLKDEMNRAQFAKVAALIMGLDINKDLTTSSFEDVKADDPANGYALPYIEALKTAGVTDGYADGQYNPAGKVTKEQLATFLVRVLGKDADAKAMTGNDATVSTWAQGYVKLALDLKLLPNGEDGTFGGMANATRDLLLTGAYEAKQQYVPAGKVSVTGAKATGVQKVTVSFNKPVDTDKAKLALTKGTADVATTVQFADDKKSAVLTLTDTKIGNGDYTVTMSGLDQATVDKTTATFTGEDEVLKSIDFVTAGDTIAYADKVIVKAKAVNQYGEAASTNAGSYNVYTSAATFTKITKDTDGNLLITLDTKTDGTTQGVSVIPVTIVNNDSHITATKNYKLGTQPILTKLELGSARYSSGTALNGKGENVAFDLNFYDQYGGNMSYEMMESANQLKDTNVIWNDYIDSKDITWELDDNGNDIPEVKISLLNNLDKAGDFNFTVFNQAATASGKITVASTKVANKIEIGEMDDVIASGDTDVYIPVVAYDAAGNQLSVDDLTSDQNVGRINVSLSGAVGDNDATNVSIENSGEHKGSIKLHKVTSSSKGAVSVTAVIATANANSTATKTFTVADARVADHFKEVTAPAKGAVAGGTSKFEYNVIDQYGKVLDDSVYSDSVGNGSETDTGSLNHYTVAVTAIAYDANNNKITDGSAYVQDAQTVPQPVSNDADHPTVYGIGSTNGDFKAFNDEFKFVTTNAAKEGTHVDYTAVILKNGVELAKVTKTLTVAKATDDLTYSVDALNPMFNALDSGVVTQQVYGNGQTLTVDAQQSPVTSMLGQEITVSAKNAAGDVVELPSNIKSVASSNTAVARVELDAANNKAFAIGNKAGTATISITYLTAKGEVKQATVPVTVKEDAIAVDKIEAETKTVAINSGENVFDKIDLKVTDNYGTEYDNMEAGEYNYLLGLTFAATNVKGGTVSIDQYGNVTASAGTVTFDLTTVAPNGKSVVTPISVTK</sequence>
<evidence type="ECO:0000313" key="5">
    <source>
        <dbReference type="Proteomes" id="UP001596044"/>
    </source>
</evidence>
<feature type="domain" description="SLH" evidence="3">
    <location>
        <begin position="93"/>
        <end position="156"/>
    </location>
</feature>
<dbReference type="EMBL" id="JBHSMJ010000034">
    <property type="protein sequence ID" value="MFC5451403.1"/>
    <property type="molecule type" value="Genomic_DNA"/>
</dbReference>
<reference evidence="5" key="1">
    <citation type="journal article" date="2019" name="Int. J. Syst. Evol. Microbiol.">
        <title>The Global Catalogue of Microorganisms (GCM) 10K type strain sequencing project: providing services to taxonomists for standard genome sequencing and annotation.</title>
        <authorList>
            <consortium name="The Broad Institute Genomics Platform"/>
            <consortium name="The Broad Institute Genome Sequencing Center for Infectious Disease"/>
            <person name="Wu L."/>
            <person name="Ma J."/>
        </authorList>
    </citation>
    <scope>NUCLEOTIDE SEQUENCE [LARGE SCALE GENOMIC DNA]</scope>
    <source>
        <strain evidence="5">KACC 11904</strain>
    </source>
</reference>
<dbReference type="Gene3D" id="2.60.40.1220">
    <property type="match status" value="1"/>
</dbReference>
<evidence type="ECO:0000256" key="1">
    <source>
        <dbReference type="ARBA" id="ARBA00022729"/>
    </source>
</evidence>
<accession>A0ABW0KF47</accession>
<evidence type="ECO:0000259" key="3">
    <source>
        <dbReference type="PROSITE" id="PS51272"/>
    </source>
</evidence>
<name>A0ABW0KF47_9BACL</name>
<protein>
    <submittedName>
        <fullName evidence="4">S-layer homology domain-containing protein</fullName>
    </submittedName>
</protein>
<dbReference type="Gene3D" id="2.60.40.1080">
    <property type="match status" value="1"/>
</dbReference>
<gene>
    <name evidence="4" type="ORF">ACFPOG_24580</name>
</gene>
<evidence type="ECO:0000313" key="4">
    <source>
        <dbReference type="EMBL" id="MFC5451403.1"/>
    </source>
</evidence>
<evidence type="ECO:0000256" key="2">
    <source>
        <dbReference type="SAM" id="SignalP"/>
    </source>
</evidence>
<feature type="chain" id="PRO_5046478299" evidence="2">
    <location>
        <begin position="25"/>
        <end position="1018"/>
    </location>
</feature>
<feature type="domain" description="SLH" evidence="3">
    <location>
        <begin position="26"/>
        <end position="90"/>
    </location>
</feature>
<keyword evidence="1 2" id="KW-0732">Signal</keyword>
<dbReference type="PROSITE" id="PS51272">
    <property type="entry name" value="SLH"/>
    <property type="match status" value="2"/>
</dbReference>
<comment type="caution">
    <text evidence="4">The sequence shown here is derived from an EMBL/GenBank/DDBJ whole genome shotgun (WGS) entry which is preliminary data.</text>
</comment>
<dbReference type="Proteomes" id="UP001596044">
    <property type="component" value="Unassembled WGS sequence"/>
</dbReference>
<organism evidence="4 5">
    <name type="scientific">Paenibacillus aestuarii</name>
    <dbReference type="NCBI Taxonomy" id="516965"/>
    <lineage>
        <taxon>Bacteria</taxon>
        <taxon>Bacillati</taxon>
        <taxon>Bacillota</taxon>
        <taxon>Bacilli</taxon>
        <taxon>Bacillales</taxon>
        <taxon>Paenibacillaceae</taxon>
        <taxon>Paenibacillus</taxon>
    </lineage>
</organism>